<keyword evidence="1" id="KW-0732">Signal</keyword>
<organism evidence="2">
    <name type="scientific">Arundo donax</name>
    <name type="common">Giant reed</name>
    <name type="synonym">Donax arundinaceus</name>
    <dbReference type="NCBI Taxonomy" id="35708"/>
    <lineage>
        <taxon>Eukaryota</taxon>
        <taxon>Viridiplantae</taxon>
        <taxon>Streptophyta</taxon>
        <taxon>Embryophyta</taxon>
        <taxon>Tracheophyta</taxon>
        <taxon>Spermatophyta</taxon>
        <taxon>Magnoliopsida</taxon>
        <taxon>Liliopsida</taxon>
        <taxon>Poales</taxon>
        <taxon>Poaceae</taxon>
        <taxon>PACMAD clade</taxon>
        <taxon>Arundinoideae</taxon>
        <taxon>Arundineae</taxon>
        <taxon>Arundo</taxon>
    </lineage>
</organism>
<feature type="chain" id="PRO_5002064714" description="Secreted protein" evidence="1">
    <location>
        <begin position="18"/>
        <end position="65"/>
    </location>
</feature>
<accession>A0A0A9FKF9</accession>
<evidence type="ECO:0000256" key="1">
    <source>
        <dbReference type="SAM" id="SignalP"/>
    </source>
</evidence>
<proteinExistence type="predicted"/>
<name>A0A0A9FKF9_ARUDO</name>
<dbReference type="AlphaFoldDB" id="A0A0A9FKF9"/>
<evidence type="ECO:0008006" key="3">
    <source>
        <dbReference type="Google" id="ProtNLM"/>
    </source>
</evidence>
<reference evidence="2" key="1">
    <citation type="submission" date="2014-09" db="EMBL/GenBank/DDBJ databases">
        <authorList>
            <person name="Magalhaes I.L.F."/>
            <person name="Oliveira U."/>
            <person name="Santos F.R."/>
            <person name="Vidigal T.H.D.A."/>
            <person name="Brescovit A.D."/>
            <person name="Santos A.J."/>
        </authorList>
    </citation>
    <scope>NUCLEOTIDE SEQUENCE</scope>
    <source>
        <tissue evidence="2">Shoot tissue taken approximately 20 cm above the soil surface</tissue>
    </source>
</reference>
<protein>
    <recommendedName>
        <fullName evidence="3">Secreted protein</fullName>
    </recommendedName>
</protein>
<reference evidence="2" key="2">
    <citation type="journal article" date="2015" name="Data Brief">
        <title>Shoot transcriptome of the giant reed, Arundo donax.</title>
        <authorList>
            <person name="Barrero R.A."/>
            <person name="Guerrero F.D."/>
            <person name="Moolhuijzen P."/>
            <person name="Goolsby J.A."/>
            <person name="Tidwell J."/>
            <person name="Bellgard S.E."/>
            <person name="Bellgard M.I."/>
        </authorList>
    </citation>
    <scope>NUCLEOTIDE SEQUENCE</scope>
    <source>
        <tissue evidence="2">Shoot tissue taken approximately 20 cm above the soil surface</tissue>
    </source>
</reference>
<dbReference type="EMBL" id="GBRH01189138">
    <property type="protein sequence ID" value="JAE08758.1"/>
    <property type="molecule type" value="Transcribed_RNA"/>
</dbReference>
<feature type="signal peptide" evidence="1">
    <location>
        <begin position="1"/>
        <end position="17"/>
    </location>
</feature>
<evidence type="ECO:0000313" key="2">
    <source>
        <dbReference type="EMBL" id="JAE08758.1"/>
    </source>
</evidence>
<sequence length="65" mass="7116">MFSISCWLVLLMVVVAAVFSKMVVFKMLHRGPVLCSPLLGSSSSRCTMGRACRPRVSNASWLLLA</sequence>